<feature type="chain" id="PRO_5031003581" description="Lectin-like protein BA14k" evidence="7">
    <location>
        <begin position="28"/>
        <end position="159"/>
    </location>
</feature>
<evidence type="ECO:0000256" key="6">
    <source>
        <dbReference type="ARBA" id="ARBA00025321"/>
    </source>
</evidence>
<proteinExistence type="inferred from homology"/>
<name>A0A7W6P3C2_9HYPH</name>
<evidence type="ECO:0000256" key="1">
    <source>
        <dbReference type="ARBA" id="ARBA00004167"/>
    </source>
</evidence>
<sequence>MNHLIRNTLLSLAIGATALASATPSLADGWRRPYYGPPPVERRHHGGDAAALGVIGLATGLIVGSAIASSHQNDGPVYEPYPVDPYRRAPAPAPYYDNPDRVYYPAAPRRVAVPDYRVQTLEPWTPAWQDYCASRYRSFDPASGTYAGYDGNRHFCTAG</sequence>
<organism evidence="8 9">
    <name type="scientific">Allorhizobium borbori</name>
    <dbReference type="NCBI Taxonomy" id="485907"/>
    <lineage>
        <taxon>Bacteria</taxon>
        <taxon>Pseudomonadati</taxon>
        <taxon>Pseudomonadota</taxon>
        <taxon>Alphaproteobacteria</taxon>
        <taxon>Hyphomicrobiales</taxon>
        <taxon>Rhizobiaceae</taxon>
        <taxon>Rhizobium/Agrobacterium group</taxon>
        <taxon>Allorhizobium</taxon>
    </lineage>
</organism>
<protein>
    <recommendedName>
        <fullName evidence="3">Lectin-like protein BA14k</fullName>
    </recommendedName>
</protein>
<feature type="signal peptide" evidence="7">
    <location>
        <begin position="1"/>
        <end position="27"/>
    </location>
</feature>
<dbReference type="GO" id="GO:0016020">
    <property type="term" value="C:membrane"/>
    <property type="evidence" value="ECO:0007669"/>
    <property type="project" value="UniProtKB-SubCell"/>
</dbReference>
<evidence type="ECO:0000256" key="5">
    <source>
        <dbReference type="ARBA" id="ARBA00022734"/>
    </source>
</evidence>
<evidence type="ECO:0000256" key="3">
    <source>
        <dbReference type="ARBA" id="ARBA00020552"/>
    </source>
</evidence>
<comment type="caution">
    <text evidence="8">The sequence shown here is derived from an EMBL/GenBank/DDBJ whole genome shotgun (WGS) entry which is preliminary data.</text>
</comment>
<evidence type="ECO:0000313" key="9">
    <source>
        <dbReference type="Proteomes" id="UP000584824"/>
    </source>
</evidence>
<evidence type="ECO:0000256" key="7">
    <source>
        <dbReference type="SAM" id="SignalP"/>
    </source>
</evidence>
<comment type="similarity">
    <text evidence="2">Belongs to the BA14k family.</text>
</comment>
<comment type="subcellular location">
    <subcellularLocation>
        <location evidence="1">Membrane</location>
        <topology evidence="1">Single-pass membrane protein</topology>
    </subcellularLocation>
</comment>
<evidence type="ECO:0000313" key="8">
    <source>
        <dbReference type="EMBL" id="MBB4104766.1"/>
    </source>
</evidence>
<comment type="function">
    <text evidence="6">Has immunoglobulin-binding and hemagglutination properties, and can bind to mannose. Essential for virulence. May be involved in LPS biosynthesis or polysaccharide transport.</text>
</comment>
<keyword evidence="7" id="KW-0732">Signal</keyword>
<keyword evidence="9" id="KW-1185">Reference proteome</keyword>
<accession>A0A7W6P3C2</accession>
<dbReference type="Pfam" id="PF07886">
    <property type="entry name" value="BA14K"/>
    <property type="match status" value="1"/>
</dbReference>
<reference evidence="8 9" key="1">
    <citation type="submission" date="2020-08" db="EMBL/GenBank/DDBJ databases">
        <title>Genomic Encyclopedia of Type Strains, Phase IV (KMG-IV): sequencing the most valuable type-strain genomes for metagenomic binning, comparative biology and taxonomic classification.</title>
        <authorList>
            <person name="Goeker M."/>
        </authorList>
    </citation>
    <scope>NUCLEOTIDE SEQUENCE [LARGE SCALE GENOMIC DNA]</scope>
    <source>
        <strain evidence="8 9">DSM 26385</strain>
    </source>
</reference>
<dbReference type="GO" id="GO:0030246">
    <property type="term" value="F:carbohydrate binding"/>
    <property type="evidence" value="ECO:0007669"/>
    <property type="project" value="UniProtKB-KW"/>
</dbReference>
<keyword evidence="4" id="KW-1003">Cell membrane</keyword>
<dbReference type="EMBL" id="JACIDU010000014">
    <property type="protein sequence ID" value="MBB4104766.1"/>
    <property type="molecule type" value="Genomic_DNA"/>
</dbReference>
<keyword evidence="4" id="KW-0472">Membrane</keyword>
<gene>
    <name evidence="8" type="ORF">GGQ66_003345</name>
</gene>
<evidence type="ECO:0000256" key="2">
    <source>
        <dbReference type="ARBA" id="ARBA00010270"/>
    </source>
</evidence>
<dbReference type="Proteomes" id="UP000584824">
    <property type="component" value="Unassembled WGS sequence"/>
</dbReference>
<evidence type="ECO:0000256" key="4">
    <source>
        <dbReference type="ARBA" id="ARBA00022475"/>
    </source>
</evidence>
<keyword evidence="5" id="KW-0430">Lectin</keyword>
<dbReference type="RefSeq" id="WP_183793839.1">
    <property type="nucleotide sequence ID" value="NZ_JACIDU010000014.1"/>
</dbReference>
<dbReference type="AlphaFoldDB" id="A0A7W6P3C2"/>
<dbReference type="InterPro" id="IPR012413">
    <property type="entry name" value="BA14K"/>
</dbReference>